<dbReference type="EMBL" id="CM045772">
    <property type="protein sequence ID" value="KAI7984990.1"/>
    <property type="molecule type" value="Genomic_DNA"/>
</dbReference>
<sequence>MSIAFETASTLAYLHASDVIHHNVKTNNIVLDSSFCIKVADFGISYLFPTDVTHVSIPPQGPPSYVDAEYHECYQLTNKSDVYRFGVVLIELIFSKPTVDITRHRHGINLSNMAINKIQNHELHELVDPCLGPSVKEVLEVFKEISSVGYDRKVAEEVDIPVDDVVLLKSDPSTLSPNSLRENLVSRGSATSNASSS</sequence>
<organism evidence="1 2">
    <name type="scientific">Camellia lanceoleosa</name>
    <dbReference type="NCBI Taxonomy" id="1840588"/>
    <lineage>
        <taxon>Eukaryota</taxon>
        <taxon>Viridiplantae</taxon>
        <taxon>Streptophyta</taxon>
        <taxon>Embryophyta</taxon>
        <taxon>Tracheophyta</taxon>
        <taxon>Spermatophyta</taxon>
        <taxon>Magnoliopsida</taxon>
        <taxon>eudicotyledons</taxon>
        <taxon>Gunneridae</taxon>
        <taxon>Pentapetalae</taxon>
        <taxon>asterids</taxon>
        <taxon>Ericales</taxon>
        <taxon>Theaceae</taxon>
        <taxon>Camellia</taxon>
    </lineage>
</organism>
<accession>A0ACC0F8Q5</accession>
<protein>
    <submittedName>
        <fullName evidence="1">LEAF RUST 10 DISEASE-RESISTANCE LOCUS RECEPTOR-LIKE PROTEIN KINASE-like 1.1</fullName>
    </submittedName>
</protein>
<comment type="caution">
    <text evidence="1">The sequence shown here is derived from an EMBL/GenBank/DDBJ whole genome shotgun (WGS) entry which is preliminary data.</text>
</comment>
<evidence type="ECO:0000313" key="2">
    <source>
        <dbReference type="Proteomes" id="UP001060215"/>
    </source>
</evidence>
<gene>
    <name evidence="1" type="ORF">LOK49_LG14G00157</name>
</gene>
<dbReference type="Proteomes" id="UP001060215">
    <property type="component" value="Chromosome 15"/>
</dbReference>
<reference evidence="1 2" key="1">
    <citation type="journal article" date="2022" name="Plant J.">
        <title>Chromosome-level genome of Camellia lanceoleosa provides a valuable resource for understanding genome evolution and self-incompatibility.</title>
        <authorList>
            <person name="Gong W."/>
            <person name="Xiao S."/>
            <person name="Wang L."/>
            <person name="Liao Z."/>
            <person name="Chang Y."/>
            <person name="Mo W."/>
            <person name="Hu G."/>
            <person name="Li W."/>
            <person name="Zhao G."/>
            <person name="Zhu H."/>
            <person name="Hu X."/>
            <person name="Ji K."/>
            <person name="Xiang X."/>
            <person name="Song Q."/>
            <person name="Yuan D."/>
            <person name="Jin S."/>
            <person name="Zhang L."/>
        </authorList>
    </citation>
    <scope>NUCLEOTIDE SEQUENCE [LARGE SCALE GENOMIC DNA]</scope>
    <source>
        <strain evidence="1">SQ_2022a</strain>
    </source>
</reference>
<proteinExistence type="predicted"/>
<name>A0ACC0F8Q5_9ERIC</name>
<keyword evidence="2" id="KW-1185">Reference proteome</keyword>
<evidence type="ECO:0000313" key="1">
    <source>
        <dbReference type="EMBL" id="KAI7984990.1"/>
    </source>
</evidence>